<evidence type="ECO:0000256" key="1">
    <source>
        <dbReference type="SAM" id="MobiDB-lite"/>
    </source>
</evidence>
<name>A0A498MNK1_LABRO</name>
<dbReference type="AlphaFoldDB" id="A0A498MNK1"/>
<feature type="compositionally biased region" description="Polar residues" evidence="1">
    <location>
        <begin position="1"/>
        <end position="16"/>
    </location>
</feature>
<comment type="caution">
    <text evidence="2">The sequence shown here is derived from an EMBL/GenBank/DDBJ whole genome shotgun (WGS) entry which is preliminary data.</text>
</comment>
<sequence length="83" mass="8927">MSAQTPTPFATRSSPSVEARGPLTSGPPSPEERAGLFDHADSSIVPPQREEQKRIALESSRAAFTSFSELYPPGLRRAAAEFP</sequence>
<accession>A0A498MNK1</accession>
<evidence type="ECO:0000313" key="3">
    <source>
        <dbReference type="Proteomes" id="UP000290572"/>
    </source>
</evidence>
<dbReference type="EMBL" id="QBIY01012571">
    <property type="protein sequence ID" value="RXN23038.1"/>
    <property type="molecule type" value="Genomic_DNA"/>
</dbReference>
<evidence type="ECO:0000313" key="2">
    <source>
        <dbReference type="EMBL" id="RXN23038.1"/>
    </source>
</evidence>
<feature type="compositionally biased region" description="Basic and acidic residues" evidence="1">
    <location>
        <begin position="30"/>
        <end position="41"/>
    </location>
</feature>
<reference evidence="2 3" key="1">
    <citation type="submission" date="2018-03" db="EMBL/GenBank/DDBJ databases">
        <title>Draft genome sequence of Rohu Carp (Labeo rohita).</title>
        <authorList>
            <person name="Das P."/>
            <person name="Kushwaha B."/>
            <person name="Joshi C.G."/>
            <person name="Kumar D."/>
            <person name="Nagpure N.S."/>
            <person name="Sahoo L."/>
            <person name="Das S.P."/>
            <person name="Bit A."/>
            <person name="Patnaik S."/>
            <person name="Meher P.K."/>
            <person name="Jayasankar P."/>
            <person name="Koringa P.G."/>
            <person name="Patel N.V."/>
            <person name="Hinsu A.T."/>
            <person name="Kumar R."/>
            <person name="Pandey M."/>
            <person name="Agarwal S."/>
            <person name="Srivastava S."/>
            <person name="Singh M."/>
            <person name="Iquebal M.A."/>
            <person name="Jaiswal S."/>
            <person name="Angadi U.B."/>
            <person name="Kumar N."/>
            <person name="Raza M."/>
            <person name="Shah T.M."/>
            <person name="Rai A."/>
            <person name="Jena J.K."/>
        </authorList>
    </citation>
    <scope>NUCLEOTIDE SEQUENCE [LARGE SCALE GENOMIC DNA]</scope>
    <source>
        <strain evidence="2">DASCIFA01</strain>
        <tissue evidence="2">Testis</tissue>
    </source>
</reference>
<feature type="region of interest" description="Disordered" evidence="1">
    <location>
        <begin position="1"/>
        <end position="54"/>
    </location>
</feature>
<gene>
    <name evidence="2" type="ORF">ROHU_023155</name>
</gene>
<organism evidence="2 3">
    <name type="scientific">Labeo rohita</name>
    <name type="common">Indian major carp</name>
    <name type="synonym">Cyprinus rohita</name>
    <dbReference type="NCBI Taxonomy" id="84645"/>
    <lineage>
        <taxon>Eukaryota</taxon>
        <taxon>Metazoa</taxon>
        <taxon>Chordata</taxon>
        <taxon>Craniata</taxon>
        <taxon>Vertebrata</taxon>
        <taxon>Euteleostomi</taxon>
        <taxon>Actinopterygii</taxon>
        <taxon>Neopterygii</taxon>
        <taxon>Teleostei</taxon>
        <taxon>Ostariophysi</taxon>
        <taxon>Cypriniformes</taxon>
        <taxon>Cyprinidae</taxon>
        <taxon>Labeoninae</taxon>
        <taxon>Labeonini</taxon>
        <taxon>Labeo</taxon>
    </lineage>
</organism>
<proteinExistence type="predicted"/>
<keyword evidence="3" id="KW-1185">Reference proteome</keyword>
<dbReference type="Proteomes" id="UP000290572">
    <property type="component" value="Unassembled WGS sequence"/>
</dbReference>
<protein>
    <submittedName>
        <fullName evidence="2">Uncharacterized protein</fullName>
    </submittedName>
</protein>